<name>A0A5B7HV03_PORTR</name>
<dbReference type="AlphaFoldDB" id="A0A5B7HV03"/>
<proteinExistence type="predicted"/>
<reference evidence="1 2" key="1">
    <citation type="submission" date="2019-05" db="EMBL/GenBank/DDBJ databases">
        <title>Another draft genome of Portunus trituberculatus and its Hox gene families provides insights of decapod evolution.</title>
        <authorList>
            <person name="Jeong J.-H."/>
            <person name="Song I."/>
            <person name="Kim S."/>
            <person name="Choi T."/>
            <person name="Kim D."/>
            <person name="Ryu S."/>
            <person name="Kim W."/>
        </authorList>
    </citation>
    <scope>NUCLEOTIDE SEQUENCE [LARGE SCALE GENOMIC DNA]</scope>
    <source>
        <tissue evidence="1">Muscle</tissue>
    </source>
</reference>
<dbReference type="EMBL" id="VSRR010036981">
    <property type="protein sequence ID" value="MPC73536.1"/>
    <property type="molecule type" value="Genomic_DNA"/>
</dbReference>
<sequence length="52" mass="6228">MTQGNIPLRREISIRCLEISRLSMNKRNTPEKPTNHLISRDETAKRFRKMLF</sequence>
<dbReference type="Proteomes" id="UP000324222">
    <property type="component" value="Unassembled WGS sequence"/>
</dbReference>
<evidence type="ECO:0000313" key="1">
    <source>
        <dbReference type="EMBL" id="MPC73536.1"/>
    </source>
</evidence>
<organism evidence="1 2">
    <name type="scientific">Portunus trituberculatus</name>
    <name type="common">Swimming crab</name>
    <name type="synonym">Neptunus trituberculatus</name>
    <dbReference type="NCBI Taxonomy" id="210409"/>
    <lineage>
        <taxon>Eukaryota</taxon>
        <taxon>Metazoa</taxon>
        <taxon>Ecdysozoa</taxon>
        <taxon>Arthropoda</taxon>
        <taxon>Crustacea</taxon>
        <taxon>Multicrustacea</taxon>
        <taxon>Malacostraca</taxon>
        <taxon>Eumalacostraca</taxon>
        <taxon>Eucarida</taxon>
        <taxon>Decapoda</taxon>
        <taxon>Pleocyemata</taxon>
        <taxon>Brachyura</taxon>
        <taxon>Eubrachyura</taxon>
        <taxon>Portunoidea</taxon>
        <taxon>Portunidae</taxon>
        <taxon>Portuninae</taxon>
        <taxon>Portunus</taxon>
    </lineage>
</organism>
<keyword evidence="2" id="KW-1185">Reference proteome</keyword>
<protein>
    <submittedName>
        <fullName evidence="1">Uncharacterized protein</fullName>
    </submittedName>
</protein>
<gene>
    <name evidence="1" type="ORF">E2C01_067869</name>
</gene>
<comment type="caution">
    <text evidence="1">The sequence shown here is derived from an EMBL/GenBank/DDBJ whole genome shotgun (WGS) entry which is preliminary data.</text>
</comment>
<evidence type="ECO:0000313" key="2">
    <source>
        <dbReference type="Proteomes" id="UP000324222"/>
    </source>
</evidence>
<accession>A0A5B7HV03</accession>